<feature type="compositionally biased region" description="Low complexity" evidence="6">
    <location>
        <begin position="1350"/>
        <end position="1363"/>
    </location>
</feature>
<evidence type="ECO:0000256" key="2">
    <source>
        <dbReference type="ARBA" id="ARBA00006469"/>
    </source>
</evidence>
<evidence type="ECO:0000256" key="3">
    <source>
        <dbReference type="ARBA" id="ARBA00022490"/>
    </source>
</evidence>
<dbReference type="Gene3D" id="2.60.40.3210">
    <property type="entry name" value="Zona pellucida, ZP-N domain"/>
    <property type="match status" value="1"/>
</dbReference>
<feature type="region of interest" description="Disordered" evidence="6">
    <location>
        <begin position="1151"/>
        <end position="1230"/>
    </location>
</feature>
<dbReference type="PANTHER" id="PTHR15012">
    <property type="entry name" value="APICAL PROTEIN/SHROOM-RELATED"/>
    <property type="match status" value="1"/>
</dbReference>
<dbReference type="GO" id="GO:0007015">
    <property type="term" value="P:actin filament organization"/>
    <property type="evidence" value="ECO:0007669"/>
    <property type="project" value="TreeGrafter"/>
</dbReference>
<dbReference type="InterPro" id="IPR006020">
    <property type="entry name" value="PTB/PI_dom"/>
</dbReference>
<dbReference type="InterPro" id="IPR014799">
    <property type="entry name" value="ASD2_dom"/>
</dbReference>
<dbReference type="GO" id="GO:0030864">
    <property type="term" value="C:cortical actin cytoskeleton"/>
    <property type="evidence" value="ECO:0007669"/>
    <property type="project" value="TreeGrafter"/>
</dbReference>
<feature type="compositionally biased region" description="Polar residues" evidence="6">
    <location>
        <begin position="769"/>
        <end position="778"/>
    </location>
</feature>
<evidence type="ECO:0000313" key="11">
    <source>
        <dbReference type="Proteomes" id="UP000319801"/>
    </source>
</evidence>
<dbReference type="SMART" id="SM00228">
    <property type="entry name" value="PDZ"/>
    <property type="match status" value="1"/>
</dbReference>
<feature type="region of interest" description="Disordered" evidence="6">
    <location>
        <begin position="866"/>
        <end position="891"/>
    </location>
</feature>
<dbReference type="InterPro" id="IPR027685">
    <property type="entry name" value="Shroom_fam"/>
</dbReference>
<sequence length="2278" mass="256773">MSLASFHLMQALKNSPAALRRHFKRDRTESLSHGDPIFKVHYLGTKKIFSLDLEQAEEAINRLLDGAPGKLSKDHALVVRPRYVEVKELSTGRQLTKTYLHDIAYCASHTAHPNVFLYICRQAGQQLQCRVFWCSRVERAKDMTACLANSFQRALNDWQDGCATLPKAEGIAKEDEADITPAAAKGLTLPASFGKDNTDIYFLSSRRAAECGYTVVLNHQGDLVFRASYLACYVENRGDTEFRVRVRIVNTQTDGSVNAYPLMLHCSLVRPWSLREIVCEQNYMEALEERAEQLRTGKVIFYRPGDFDKTLRRIEEVKALGYHVVATDTRILLRSAYSSPLSYNIKEKNIPVEAISAILILQLDGTSSIPVDISVACAKTEAVLDGLYLLWSFPLALSPLVRGCFRKGAMRLGVEDRVLSDCEIIDRGYNVSLKDQTVNIRIPVGKEGAKIKSHAHNGQYTQSLSVEIFYMYHWDDAIWPQTQHRSFLLLRTPYVPKSPIVLNRGHRLDWKLVQLGDYRLDGGDDYFSVEIPLYSPGIIYEDLSLKHMIVRVEVSAVNMMTQKVEHYLVQHCTFPVRDFLVCLPEGRIVVVTDTTRSIPPTKPNSTSLLDSSCKPTATDSSRALFNFSLDSCGTTMTIEEGGKAAECKKLRVGDELVNINGSALYGSRQEALILIKGSYRILKIIVRRRTVPLINPHSWHLVKLAEEPSRLGSAGSSDGPLAMHLHPTPFSVLWQSGGDSELSMPLGNLSRHYSTDHSSSVGSMESLENPPSQGYYESQLSPIDPSIFNNKRDSAYSSFSASSNTSDYTISLRPEENSSMDSLLQGFSPSCRFTEGHPHSLNSGPVELNCEEGILKSLSLPHRPEAKVRPSSCSYEENKRAPPLPPMRKDSFRATRGLPEVLDKRCVSAPVGVSNLPIENPPQIHDALNGSVCLNGQVNKQDIEVNKAETYYTINSQKELFVDNQVSSVEGCVNINNFQSLDRHPDKPIPSVSDSLDSQLNHLDNNLQPRMHRHSAPEKLLVSQLHMIELSSNNRAHSMSPSSLWSNPLQPREELIEDSPDTAQGIWGESRCSTPGSLTTSELEEHSMEGESFDSGQRLTPVQHTWGRSVSVPGETIENVFTGSQPCADLQLQERGFEAISAAASMDTLLENQEVGEGKRADGEISKPPQKRQFRSSKARRRNERFATNLRNEIQRKKAQLQKSKGPGGLLCDGETVEEEDLEEKSSSEVPTIYQHRAQTQASQYNSFQNVGQSQARPVSSNSTFPCGTNAAEHSGSRTEDIYFSQNETHGIPSAKVNRPVRVRVVEELAPPGKARRWRWTPEHKLQPEMESAETKKNCKGTILSSWNLGTTRGRVSSTGGRSTRVDDCDIPPFADRRRFFEETSRNLSQSVTNLASHTNQRQKPEKHGRKNGLTSPEPTESVPNLGCRRFSYQGGLNDDASVNLFDTRRKRIQQEKDKETENTLEREWKKEREHEKPREKEPEQKMYKEQETLQAWENEQEQERERERASKKNERQQQRVQQMDREREISRDRLYAGHDVNNIKVLPPLPQDNLKQPLTVQNRTLGNSHSDNFYTKSNTDIQKPCSAFRPVTSQQYQSEPYRPHPGYKARSCTPTEAFPVQELEQTKLRRKFSLTERDYRAVTMGRGFQCQWNNRQQGFEGQPIMSSPLTNRTMSENDIHVETKCLRSHGTAATNNSRISSSIVRELDENVTAVVETTKKKGPPPPRPPPPKWEQFHKRRASHHSLFSSQTTSSQLQTYKSFPSTTQEMTRQRSYSLPPRDDTKSPQAPLNPALHNRAFKPVALPPKEPDTTRIQNYDTNTPTFSNESGQRFSEQILAQPSDQYSPAVLKPVIHKHKAEWDLVSPYTYTASNSVNKSSVIPKSYSENGSNSGPVNPESYFTINYNHQQHLQNHLQQICMSGTTIRTQEPLTHHIPPGQDQALPYETDIDEFRENEGTSVEQQRQTEDRTEMQCFAQPVTVLETDIDTVTDEESPSSGMKRGQRASIVESLIEEDCGKAGKELMGELFPHYEGSGAEGWRGGHIVSGDMVERSSRQSPSLLPGSTSTSHRGATNKAQLLNKMPNFVEKKDEDEELNYKKQLMESLKKKLGVLREAQRGLQEDIRANAQLGEEVESLVLAVCKPNEVDKFRMFIGDLDKVTSLLLSLSGRLLRVESALDCLNPESGHRERLPLLDKKKQLLAQLAEAQELKEHVDRREEAVGRVLSRCLTPEQLRDYSHFVKMKAALLVEQRQLDDKIRLGEEQLRGLKESLGLGYTLY</sequence>
<evidence type="ECO:0000256" key="6">
    <source>
        <dbReference type="SAM" id="MobiDB-lite"/>
    </source>
</evidence>
<dbReference type="PANTHER" id="PTHR15012:SF35">
    <property type="entry name" value="PROTEIN SHROOM4"/>
    <property type="match status" value="1"/>
</dbReference>
<dbReference type="PROSITE" id="PS50106">
    <property type="entry name" value="PDZ"/>
    <property type="match status" value="1"/>
</dbReference>
<comment type="caution">
    <text evidence="10">The sequence shown here is derived from an EMBL/GenBank/DDBJ whole genome shotgun (WGS) entry which is preliminary data.</text>
</comment>
<feature type="region of interest" description="Disordered" evidence="6">
    <location>
        <begin position="1350"/>
        <end position="1370"/>
    </location>
</feature>
<feature type="compositionally biased region" description="Polar residues" evidence="6">
    <location>
        <begin position="1760"/>
        <end position="1776"/>
    </location>
</feature>
<dbReference type="PROSITE" id="PS01179">
    <property type="entry name" value="PID"/>
    <property type="match status" value="1"/>
</dbReference>
<evidence type="ECO:0000313" key="10">
    <source>
        <dbReference type="EMBL" id="TSL34646.1"/>
    </source>
</evidence>
<dbReference type="CDD" id="cd00934">
    <property type="entry name" value="PTB"/>
    <property type="match status" value="1"/>
</dbReference>
<evidence type="ECO:0000256" key="5">
    <source>
        <dbReference type="SAM" id="Coils"/>
    </source>
</evidence>
<feature type="compositionally biased region" description="Pro residues" evidence="6">
    <location>
        <begin position="1724"/>
        <end position="1733"/>
    </location>
</feature>
<dbReference type="Gene3D" id="2.30.29.30">
    <property type="entry name" value="Pleckstrin-homology domain (PH domain)/Phosphotyrosine-binding domain (PTB)"/>
    <property type="match status" value="1"/>
</dbReference>
<evidence type="ECO:0000256" key="4">
    <source>
        <dbReference type="ARBA" id="ARBA00023212"/>
    </source>
</evidence>
<dbReference type="GO" id="GO:0043296">
    <property type="term" value="C:apical junction complex"/>
    <property type="evidence" value="ECO:0007669"/>
    <property type="project" value="TreeGrafter"/>
</dbReference>
<feature type="domain" description="PDZ" evidence="8">
    <location>
        <begin position="638"/>
        <end position="690"/>
    </location>
</feature>
<comment type="similarity">
    <text evidence="2">Belongs to the shroom family.</text>
</comment>
<dbReference type="Proteomes" id="UP000319801">
    <property type="component" value="Unassembled WGS sequence"/>
</dbReference>
<feature type="domain" description="ASD2" evidence="9">
    <location>
        <begin position="1994"/>
        <end position="2272"/>
    </location>
</feature>
<feature type="coiled-coil region" evidence="5">
    <location>
        <begin position="2088"/>
        <end position="2122"/>
    </location>
</feature>
<dbReference type="EMBL" id="VCAZ01000030">
    <property type="protein sequence ID" value="TSL34646.1"/>
    <property type="molecule type" value="Genomic_DNA"/>
</dbReference>
<feature type="compositionally biased region" description="Polar residues" evidence="6">
    <location>
        <begin position="1413"/>
        <end position="1423"/>
    </location>
</feature>
<organism evidence="10 11">
    <name type="scientific">Bagarius yarrelli</name>
    <name type="common">Goonch</name>
    <name type="synonym">Bagrus yarrelli</name>
    <dbReference type="NCBI Taxonomy" id="175774"/>
    <lineage>
        <taxon>Eukaryota</taxon>
        <taxon>Metazoa</taxon>
        <taxon>Chordata</taxon>
        <taxon>Craniata</taxon>
        <taxon>Vertebrata</taxon>
        <taxon>Euteleostomi</taxon>
        <taxon>Actinopterygii</taxon>
        <taxon>Neopterygii</taxon>
        <taxon>Teleostei</taxon>
        <taxon>Ostariophysi</taxon>
        <taxon>Siluriformes</taxon>
        <taxon>Sisoridae</taxon>
        <taxon>Sisorinae</taxon>
        <taxon>Bagarius</taxon>
    </lineage>
</organism>
<name>A0A556TZ15_BAGYA</name>
<feature type="compositionally biased region" description="Low complexity" evidence="6">
    <location>
        <begin position="2057"/>
        <end position="2068"/>
    </location>
</feature>
<dbReference type="Gene3D" id="2.30.42.10">
    <property type="match status" value="1"/>
</dbReference>
<feature type="compositionally biased region" description="Low complexity" evidence="6">
    <location>
        <begin position="1745"/>
        <end position="1759"/>
    </location>
</feature>
<feature type="region of interest" description="Disordered" evidence="6">
    <location>
        <begin position="1385"/>
        <end position="1441"/>
    </location>
</feature>
<dbReference type="GO" id="GO:0005912">
    <property type="term" value="C:adherens junction"/>
    <property type="evidence" value="ECO:0007669"/>
    <property type="project" value="TreeGrafter"/>
</dbReference>
<keyword evidence="5" id="KW-0175">Coiled coil</keyword>
<dbReference type="GO" id="GO:0051015">
    <property type="term" value="F:actin filament binding"/>
    <property type="evidence" value="ECO:0007669"/>
    <property type="project" value="InterPro"/>
</dbReference>
<feature type="region of interest" description="Disordered" evidence="6">
    <location>
        <begin position="1717"/>
        <end position="1828"/>
    </location>
</feature>
<accession>A0A556TZ15</accession>
<comment type="subcellular location">
    <subcellularLocation>
        <location evidence="1">Cytoplasm</location>
        <location evidence="1">Cytoskeleton</location>
    </subcellularLocation>
</comment>
<evidence type="ECO:0000259" key="9">
    <source>
        <dbReference type="PROSITE" id="PS51307"/>
    </source>
</evidence>
<feature type="compositionally biased region" description="Polar residues" evidence="6">
    <location>
        <begin position="1813"/>
        <end position="1828"/>
    </location>
</feature>
<dbReference type="GO" id="GO:0016324">
    <property type="term" value="C:apical plasma membrane"/>
    <property type="evidence" value="ECO:0007669"/>
    <property type="project" value="TreeGrafter"/>
</dbReference>
<keyword evidence="3" id="KW-0963">Cytoplasm</keyword>
<feature type="compositionally biased region" description="Basic residues" evidence="6">
    <location>
        <begin position="1169"/>
        <end position="1183"/>
    </location>
</feature>
<dbReference type="Pfam" id="PF14719">
    <property type="entry name" value="PID_2"/>
    <property type="match status" value="1"/>
</dbReference>
<dbReference type="PROSITE" id="PS51307">
    <property type="entry name" value="ASD2"/>
    <property type="match status" value="1"/>
</dbReference>
<dbReference type="SMART" id="SM00462">
    <property type="entry name" value="PTB"/>
    <property type="match status" value="1"/>
</dbReference>
<keyword evidence="11" id="KW-1185">Reference proteome</keyword>
<dbReference type="InterPro" id="IPR011993">
    <property type="entry name" value="PH-like_dom_sf"/>
</dbReference>
<dbReference type="OrthoDB" id="10063560at2759"/>
<keyword evidence="4" id="KW-0206">Cytoskeleton</keyword>
<gene>
    <name evidence="10" type="ORF">Baya_6859</name>
</gene>
<feature type="region of interest" description="Disordered" evidence="6">
    <location>
        <begin position="2050"/>
        <end position="2076"/>
    </location>
</feature>
<feature type="compositionally biased region" description="Polar residues" evidence="6">
    <location>
        <begin position="1386"/>
        <end position="1402"/>
    </location>
</feature>
<reference evidence="10 11" key="1">
    <citation type="journal article" date="2019" name="Genome Biol. Evol.">
        <title>Whole-Genome Sequencing of the Giant Devil Catfish, Bagarius yarrelli.</title>
        <authorList>
            <person name="Jiang W."/>
            <person name="Lv Y."/>
            <person name="Cheng L."/>
            <person name="Yang K."/>
            <person name="Chao B."/>
            <person name="Wang X."/>
            <person name="Li Y."/>
            <person name="Pan X."/>
            <person name="You X."/>
            <person name="Zhang Y."/>
            <person name="Yang J."/>
            <person name="Li J."/>
            <person name="Zhang X."/>
            <person name="Liu S."/>
            <person name="Sun C."/>
            <person name="Yang J."/>
            <person name="Shi Q."/>
        </authorList>
    </citation>
    <scope>NUCLEOTIDE SEQUENCE [LARGE SCALE GENOMIC DNA]</scope>
    <source>
        <strain evidence="10">JWS20170419001</strain>
        <tissue evidence="10">Muscle</tissue>
    </source>
</reference>
<evidence type="ECO:0000256" key="1">
    <source>
        <dbReference type="ARBA" id="ARBA00004245"/>
    </source>
</evidence>
<dbReference type="SUPFAM" id="SSF50156">
    <property type="entry name" value="PDZ domain-like"/>
    <property type="match status" value="1"/>
</dbReference>
<feature type="domain" description="PID" evidence="7">
    <location>
        <begin position="38"/>
        <end position="168"/>
    </location>
</feature>
<feature type="compositionally biased region" description="Basic and acidic residues" evidence="6">
    <location>
        <begin position="1502"/>
        <end position="1529"/>
    </location>
</feature>
<dbReference type="InterPro" id="IPR001478">
    <property type="entry name" value="PDZ"/>
</dbReference>
<feature type="region of interest" description="Disordered" evidence="6">
    <location>
        <begin position="1066"/>
        <end position="1097"/>
    </location>
</feature>
<feature type="compositionally biased region" description="Polar residues" evidence="6">
    <location>
        <begin position="1071"/>
        <end position="1081"/>
    </location>
</feature>
<feature type="compositionally biased region" description="Basic and acidic residues" evidence="6">
    <location>
        <begin position="1156"/>
        <end position="1165"/>
    </location>
</feature>
<feature type="region of interest" description="Disordered" evidence="6">
    <location>
        <begin position="753"/>
        <end position="778"/>
    </location>
</feature>
<dbReference type="SUPFAM" id="SSF50729">
    <property type="entry name" value="PH domain-like"/>
    <property type="match status" value="1"/>
</dbReference>
<evidence type="ECO:0000259" key="8">
    <source>
        <dbReference type="PROSITE" id="PS50106"/>
    </source>
</evidence>
<dbReference type="Gene3D" id="6.10.250.3120">
    <property type="match status" value="1"/>
</dbReference>
<feature type="region of interest" description="Disordered" evidence="6">
    <location>
        <begin position="1454"/>
        <end position="1529"/>
    </location>
</feature>
<dbReference type="Pfam" id="PF08687">
    <property type="entry name" value="ASD2"/>
    <property type="match status" value="1"/>
</dbReference>
<dbReference type="Pfam" id="PF23344">
    <property type="entry name" value="ZP-N"/>
    <property type="match status" value="1"/>
</dbReference>
<dbReference type="InterPro" id="IPR055356">
    <property type="entry name" value="ZP-N"/>
</dbReference>
<dbReference type="InterPro" id="IPR036034">
    <property type="entry name" value="PDZ_sf"/>
</dbReference>
<protein>
    <submittedName>
        <fullName evidence="10">Protein Shroom4</fullName>
    </submittedName>
</protein>
<evidence type="ECO:0000259" key="7">
    <source>
        <dbReference type="PROSITE" id="PS01179"/>
    </source>
</evidence>
<proteinExistence type="inferred from homology"/>
<feature type="compositionally biased region" description="Basic and acidic residues" evidence="6">
    <location>
        <begin position="1454"/>
        <end position="1492"/>
    </location>
</feature>